<comment type="catalytic activity">
    <reaction evidence="9 11">
        <text>Couples ATP hydrolysis with the unwinding of duplex DNA by translocating in the 3'-5' direction.</text>
        <dbReference type="EC" id="5.6.2.4"/>
    </reaction>
</comment>
<proteinExistence type="inferred from homology"/>
<dbReference type="Pfam" id="PF00580">
    <property type="entry name" value="UvrD-helicase"/>
    <property type="match status" value="1"/>
</dbReference>
<dbReference type="InterPro" id="IPR000212">
    <property type="entry name" value="DNA_helicase_UvrD/REP"/>
</dbReference>
<dbReference type="CDD" id="cd18807">
    <property type="entry name" value="SF1_C_UvrD"/>
    <property type="match status" value="1"/>
</dbReference>
<feature type="domain" description="UvrD-like helicase C-terminal" evidence="14">
    <location>
        <begin position="284"/>
        <end position="576"/>
    </location>
</feature>
<dbReference type="InterPro" id="IPR014016">
    <property type="entry name" value="UvrD-like_ATP-bd"/>
</dbReference>
<evidence type="ECO:0000313" key="16">
    <source>
        <dbReference type="Proteomes" id="UP001056201"/>
    </source>
</evidence>
<comment type="similarity">
    <text evidence="1 11">Belongs to the helicase family. UvrD subfamily.</text>
</comment>
<dbReference type="Pfam" id="PF13361">
    <property type="entry name" value="UvrD_C"/>
    <property type="match status" value="1"/>
</dbReference>
<evidence type="ECO:0000259" key="14">
    <source>
        <dbReference type="PROSITE" id="PS51217"/>
    </source>
</evidence>
<feature type="domain" description="UvrD-like helicase ATP-binding" evidence="13">
    <location>
        <begin position="3"/>
        <end position="283"/>
    </location>
</feature>
<dbReference type="PANTHER" id="PTHR11070">
    <property type="entry name" value="UVRD / RECB / PCRA DNA HELICASE FAMILY MEMBER"/>
    <property type="match status" value="1"/>
</dbReference>
<evidence type="ECO:0000313" key="15">
    <source>
        <dbReference type="EMBL" id="URI09904.1"/>
    </source>
</evidence>
<dbReference type="Gene3D" id="3.40.50.300">
    <property type="entry name" value="P-loop containing nucleotide triphosphate hydrolases"/>
    <property type="match status" value="2"/>
</dbReference>
<evidence type="ECO:0000256" key="4">
    <source>
        <dbReference type="ARBA" id="ARBA00022801"/>
    </source>
</evidence>
<evidence type="ECO:0000256" key="3">
    <source>
        <dbReference type="ARBA" id="ARBA00022741"/>
    </source>
</evidence>
<sequence>MADTLNPAQLEAVYHLDGPCLVLAGAGSGKTRVITHKIARLLQAGLEPKQIAAITFTNKASQEMRERAKSLVGPRAAKDLVVSTFHSLGVRMLRESGTRLGLKEQFSILDSDDVLGVLRDAGGTTDAATARRWQWTISLWKNQGLNSDSALAAAKDADEQVAARVMKLYEERLAAYQAVDFDDLISLPLKLLNTDEEARADWQGRFRHVLVDEYQDTNAVQYELLKALVSHPDDRLAGRFTAVGDDDQSIYGWRGATIENLRRLPQDFPKLKVIPLEQNYRSTGAILRAANNVIAGNPKLFEKKLWSDFGDGEPVHLMECDGEEHEAERAVSRIQALRAQGGQVKFSDFAVLYRANHQARVFEQKLRAAQIPYKVSGGQSFFDRAEIKDLCAWLRLLVNQDDDPAFLRAVTTPKRGIGHQTLGKLGEFAGKWKLSLFEALFAESLGVSLNAKAIGSLHEFGRYINDFEHKARHTTGGEDAKTLLLGWLKDIGYEQHLYDSEESEKLAASRWSNVMDFIDWIAKRCGGEITQDGGTFESERKSVLEVAQTISVIISLAERGEEQDVVTLSTLHASKGLEWPHVVLVGVNEGLLPFRSDTEEMTPDRLEEERRLMYVGITRARTTLAVSTLRRRKKGRETIQGIPSRFIAEMKLHESSNKEDPKERLKKIREALAAKAAAAAPPATSP</sequence>
<gene>
    <name evidence="11" type="primary">rep</name>
    <name evidence="15" type="ORF">MW290_30670</name>
</gene>
<keyword evidence="4 11" id="KW-0378">Hydrolase</keyword>
<dbReference type="HAMAP" id="MF_01920">
    <property type="entry name" value="Helicase_Rep"/>
    <property type="match status" value="1"/>
</dbReference>
<keyword evidence="2 11" id="KW-0235">DNA replication</keyword>
<evidence type="ECO:0000256" key="8">
    <source>
        <dbReference type="ARBA" id="ARBA00023235"/>
    </source>
</evidence>
<keyword evidence="6 11" id="KW-0067">ATP-binding</keyword>
<keyword evidence="3 11" id="KW-0547">Nucleotide-binding</keyword>
<accession>A0ABY4SA82</accession>
<dbReference type="InterPro" id="IPR005752">
    <property type="entry name" value="Helicase_Rep"/>
</dbReference>
<reference evidence="15" key="1">
    <citation type="submission" date="2022-05" db="EMBL/GenBank/DDBJ databases">
        <title>An RpoN-dependent PEP-CTERM gene is involved in floc formation of an Aquincola tertiaricarbonis strain.</title>
        <authorList>
            <person name="Qiu D."/>
            <person name="Xia M."/>
        </authorList>
    </citation>
    <scope>NUCLEOTIDE SEQUENCE</scope>
    <source>
        <strain evidence="15">RN12</strain>
    </source>
</reference>
<dbReference type="InterPro" id="IPR027417">
    <property type="entry name" value="P-loop_NTPase"/>
</dbReference>
<evidence type="ECO:0000256" key="2">
    <source>
        <dbReference type="ARBA" id="ARBA00022705"/>
    </source>
</evidence>
<evidence type="ECO:0000256" key="5">
    <source>
        <dbReference type="ARBA" id="ARBA00022806"/>
    </source>
</evidence>
<keyword evidence="7 11" id="KW-0238">DNA-binding</keyword>
<comment type="catalytic activity">
    <reaction evidence="10 11">
        <text>ATP + H2O = ADP + phosphate + H(+)</text>
        <dbReference type="Rhea" id="RHEA:13065"/>
        <dbReference type="ChEBI" id="CHEBI:15377"/>
        <dbReference type="ChEBI" id="CHEBI:15378"/>
        <dbReference type="ChEBI" id="CHEBI:30616"/>
        <dbReference type="ChEBI" id="CHEBI:43474"/>
        <dbReference type="ChEBI" id="CHEBI:456216"/>
        <dbReference type="EC" id="5.6.2.4"/>
    </reaction>
</comment>
<feature type="binding site" evidence="11">
    <location>
        <position position="281"/>
    </location>
    <ligand>
        <name>ATP</name>
        <dbReference type="ChEBI" id="CHEBI:30616"/>
    </ligand>
</feature>
<dbReference type="Proteomes" id="UP001056201">
    <property type="component" value="Chromosome 2"/>
</dbReference>
<dbReference type="EMBL" id="CP097636">
    <property type="protein sequence ID" value="URI09904.1"/>
    <property type="molecule type" value="Genomic_DNA"/>
</dbReference>
<evidence type="ECO:0000256" key="11">
    <source>
        <dbReference type="HAMAP-Rule" id="MF_01920"/>
    </source>
</evidence>
<keyword evidence="5 11" id="KW-0347">Helicase</keyword>
<protein>
    <recommendedName>
        <fullName evidence="11">ATP-dependent DNA helicase Rep</fullName>
        <ecNumber evidence="11">5.6.2.4</ecNumber>
    </recommendedName>
    <alternativeName>
        <fullName evidence="11">DNA 3'-5' helicase Rep</fullName>
    </alternativeName>
</protein>
<evidence type="ECO:0000256" key="10">
    <source>
        <dbReference type="ARBA" id="ARBA00048988"/>
    </source>
</evidence>
<dbReference type="CDD" id="cd17932">
    <property type="entry name" value="DEXQc_UvrD"/>
    <property type="match status" value="1"/>
</dbReference>
<dbReference type="Gene3D" id="1.10.486.10">
    <property type="entry name" value="PCRA, domain 4"/>
    <property type="match status" value="1"/>
</dbReference>
<dbReference type="InterPro" id="IPR013986">
    <property type="entry name" value="DExx_box_DNA_helicase_dom_sf"/>
</dbReference>
<evidence type="ECO:0000259" key="13">
    <source>
        <dbReference type="PROSITE" id="PS51198"/>
    </source>
</evidence>
<feature type="binding site" evidence="12">
    <location>
        <begin position="24"/>
        <end position="31"/>
    </location>
    <ligand>
        <name>ATP</name>
        <dbReference type="ChEBI" id="CHEBI:30616"/>
    </ligand>
</feature>
<comment type="subunit">
    <text evidence="11">Homodimer.</text>
</comment>
<keyword evidence="16" id="KW-1185">Reference proteome</keyword>
<dbReference type="SUPFAM" id="SSF52540">
    <property type="entry name" value="P-loop containing nucleoside triphosphate hydrolases"/>
    <property type="match status" value="1"/>
</dbReference>
<dbReference type="InterPro" id="IPR014017">
    <property type="entry name" value="DNA_helicase_UvrD-like_C"/>
</dbReference>
<evidence type="ECO:0000256" key="12">
    <source>
        <dbReference type="PROSITE-ProRule" id="PRU00560"/>
    </source>
</evidence>
<dbReference type="Gene3D" id="1.10.10.160">
    <property type="match status" value="1"/>
</dbReference>
<dbReference type="EC" id="5.6.2.4" evidence="11"/>
<dbReference type="RefSeq" id="WP_250198115.1">
    <property type="nucleotide sequence ID" value="NZ_CP097636.1"/>
</dbReference>
<dbReference type="PROSITE" id="PS51217">
    <property type="entry name" value="UVRD_HELICASE_CTER"/>
    <property type="match status" value="1"/>
</dbReference>
<dbReference type="PANTHER" id="PTHR11070:SF64">
    <property type="entry name" value="ATP-DEPENDENT DNA HELICASE REP"/>
    <property type="match status" value="1"/>
</dbReference>
<dbReference type="PROSITE" id="PS51198">
    <property type="entry name" value="UVRD_HELICASE_ATP_BIND"/>
    <property type="match status" value="1"/>
</dbReference>
<evidence type="ECO:0000256" key="9">
    <source>
        <dbReference type="ARBA" id="ARBA00034617"/>
    </source>
</evidence>
<evidence type="ECO:0000256" key="7">
    <source>
        <dbReference type="ARBA" id="ARBA00023125"/>
    </source>
</evidence>
<organism evidence="15 16">
    <name type="scientific">Aquincola tertiaricarbonis</name>
    <dbReference type="NCBI Taxonomy" id="391953"/>
    <lineage>
        <taxon>Bacteria</taxon>
        <taxon>Pseudomonadati</taxon>
        <taxon>Pseudomonadota</taxon>
        <taxon>Betaproteobacteria</taxon>
        <taxon>Burkholderiales</taxon>
        <taxon>Sphaerotilaceae</taxon>
        <taxon>Aquincola</taxon>
    </lineage>
</organism>
<evidence type="ECO:0000256" key="6">
    <source>
        <dbReference type="ARBA" id="ARBA00022840"/>
    </source>
</evidence>
<name>A0ABY4SA82_AQUTE</name>
<evidence type="ECO:0000256" key="1">
    <source>
        <dbReference type="ARBA" id="ARBA00009922"/>
    </source>
</evidence>
<comment type="function">
    <text evidence="11">Rep helicase is a single-stranded DNA-dependent ATPase involved in DNA replication; it can initiate unwinding at a nick in the DNA. It binds to the single-stranded DNA and acts in a progressive fashion along the DNA in the 3' to 5' direction.</text>
</comment>
<keyword evidence="8 11" id="KW-0413">Isomerase</keyword>